<proteinExistence type="predicted"/>
<dbReference type="EMBL" id="CAJVQB010110145">
    <property type="protein sequence ID" value="CAG8852169.1"/>
    <property type="molecule type" value="Genomic_DNA"/>
</dbReference>
<organism evidence="1 2">
    <name type="scientific">Gigaspora margarita</name>
    <dbReference type="NCBI Taxonomy" id="4874"/>
    <lineage>
        <taxon>Eukaryota</taxon>
        <taxon>Fungi</taxon>
        <taxon>Fungi incertae sedis</taxon>
        <taxon>Mucoromycota</taxon>
        <taxon>Glomeromycotina</taxon>
        <taxon>Glomeromycetes</taxon>
        <taxon>Diversisporales</taxon>
        <taxon>Gigasporaceae</taxon>
        <taxon>Gigaspora</taxon>
    </lineage>
</organism>
<protein>
    <submittedName>
        <fullName evidence="1">9989_t:CDS:1</fullName>
    </submittedName>
</protein>
<evidence type="ECO:0000313" key="2">
    <source>
        <dbReference type="Proteomes" id="UP000789901"/>
    </source>
</evidence>
<keyword evidence="2" id="KW-1185">Reference proteome</keyword>
<sequence>EELNTEEKKLYKSTKKYFTKYKVDTWSASNYYIYEERKGGKKLPVAVRKEIFELHLDSQLENGAFTAHEYLKLKHESK</sequence>
<feature type="non-terminal residue" evidence="1">
    <location>
        <position position="78"/>
    </location>
</feature>
<name>A0ABN7XBP7_GIGMA</name>
<dbReference type="Proteomes" id="UP000789901">
    <property type="component" value="Unassembled WGS sequence"/>
</dbReference>
<feature type="non-terminal residue" evidence="1">
    <location>
        <position position="1"/>
    </location>
</feature>
<comment type="caution">
    <text evidence="1">The sequence shown here is derived from an EMBL/GenBank/DDBJ whole genome shotgun (WGS) entry which is preliminary data.</text>
</comment>
<accession>A0ABN7XBP7</accession>
<evidence type="ECO:0000313" key="1">
    <source>
        <dbReference type="EMBL" id="CAG8852169.1"/>
    </source>
</evidence>
<reference evidence="1 2" key="1">
    <citation type="submission" date="2021-06" db="EMBL/GenBank/DDBJ databases">
        <authorList>
            <person name="Kallberg Y."/>
            <person name="Tangrot J."/>
            <person name="Rosling A."/>
        </authorList>
    </citation>
    <scope>NUCLEOTIDE SEQUENCE [LARGE SCALE GENOMIC DNA]</scope>
    <source>
        <strain evidence="1 2">120-4 pot B 10/14</strain>
    </source>
</reference>
<gene>
    <name evidence="1" type="ORF">GMARGA_LOCUS41097</name>
</gene>